<name>A0A0F9BF50_9ZZZZ</name>
<dbReference type="EMBL" id="LAZR01041252">
    <property type="protein sequence ID" value="KKL12452.1"/>
    <property type="molecule type" value="Genomic_DNA"/>
</dbReference>
<accession>A0A0F9BF50</accession>
<sequence>TDIKNKNLSETKKLIQTQHNNYAKVLMSRNDNKKLDSTQFHKLLSEDIEHLMQTKYK</sequence>
<reference evidence="1" key="1">
    <citation type="journal article" date="2015" name="Nature">
        <title>Complex archaea that bridge the gap between prokaryotes and eukaryotes.</title>
        <authorList>
            <person name="Spang A."/>
            <person name="Saw J.H."/>
            <person name="Jorgensen S.L."/>
            <person name="Zaremba-Niedzwiedzka K."/>
            <person name="Martijn J."/>
            <person name="Lind A.E."/>
            <person name="van Eijk R."/>
            <person name="Schleper C."/>
            <person name="Guy L."/>
            <person name="Ettema T.J."/>
        </authorList>
    </citation>
    <scope>NUCLEOTIDE SEQUENCE</scope>
</reference>
<protein>
    <submittedName>
        <fullName evidence="1">Uncharacterized protein</fullName>
    </submittedName>
</protein>
<comment type="caution">
    <text evidence="1">The sequence shown here is derived from an EMBL/GenBank/DDBJ whole genome shotgun (WGS) entry which is preliminary data.</text>
</comment>
<dbReference type="AlphaFoldDB" id="A0A0F9BF50"/>
<evidence type="ECO:0000313" key="1">
    <source>
        <dbReference type="EMBL" id="KKL12452.1"/>
    </source>
</evidence>
<gene>
    <name evidence="1" type="ORF">LCGC14_2535670</name>
</gene>
<proteinExistence type="predicted"/>
<organism evidence="1">
    <name type="scientific">marine sediment metagenome</name>
    <dbReference type="NCBI Taxonomy" id="412755"/>
    <lineage>
        <taxon>unclassified sequences</taxon>
        <taxon>metagenomes</taxon>
        <taxon>ecological metagenomes</taxon>
    </lineage>
</organism>
<feature type="non-terminal residue" evidence="1">
    <location>
        <position position="1"/>
    </location>
</feature>